<dbReference type="Pfam" id="PF04954">
    <property type="entry name" value="SIP"/>
    <property type="match status" value="1"/>
</dbReference>
<dbReference type="InterPro" id="IPR039261">
    <property type="entry name" value="FNR_nucleotide-bd"/>
</dbReference>
<dbReference type="AlphaFoldDB" id="A0A4Y9QV19"/>
<sequence>MLTSQSQAEAVVEPRPAYRAFAVTVSGIRRLSPHFVRLTFSGDDLGDFGTAGLDQRVKIVLPLAESGFAHFPHESDWYGAWRELPEEHRNPFRTYTVRAVRPELREVDVDFAMHGETGPASAWAASVQVGDESLIVGPDELSPGRTLGIDWRPGDVRRVLLAGDETAAPAICAILESLPADAQGCAIIEIPTPADALSVVAPAGVSVRWHPRGGGIPQGGALIPAVRDWTVRTAQGHPDDAPTPLDDIDVDREMLWDVPEGHSLDGEFYAWIAGEASVIKTLRRFLVSEAGLDRRSVAFMGYWRLGRAELD</sequence>
<accession>A0A4Y9QV19</accession>
<feature type="domain" description="FAD-binding FR-type" evidence="1">
    <location>
        <begin position="18"/>
        <end position="150"/>
    </location>
</feature>
<dbReference type="SUPFAM" id="SSF63380">
    <property type="entry name" value="Riboflavin synthase domain-like"/>
    <property type="match status" value="1"/>
</dbReference>
<evidence type="ECO:0000313" key="2">
    <source>
        <dbReference type="EMBL" id="TFV96421.1"/>
    </source>
</evidence>
<protein>
    <submittedName>
        <fullName evidence="2">Siderophore-interacting protein</fullName>
    </submittedName>
</protein>
<dbReference type="RefSeq" id="WP_135121112.1">
    <property type="nucleotide sequence ID" value="NZ_SPQZ01000005.1"/>
</dbReference>
<reference evidence="2 3" key="1">
    <citation type="journal article" date="2018" name="J. Microbiol.">
        <title>Leifsonia flava sp. nov., a novel actinobacterium isolated from the rhizosphere of Aquilegia viridiflora.</title>
        <authorList>
            <person name="Cai Y."/>
            <person name="Tao W.Z."/>
            <person name="Ma Y.J."/>
            <person name="Cheng J."/>
            <person name="Zhang M.Y."/>
            <person name="Zhang Y.X."/>
        </authorList>
    </citation>
    <scope>NUCLEOTIDE SEQUENCE [LARGE SCALE GENOMIC DNA]</scope>
    <source>
        <strain evidence="2 3">SYP-B2174</strain>
    </source>
</reference>
<dbReference type="InterPro" id="IPR013113">
    <property type="entry name" value="SIP_FAD-bd"/>
</dbReference>
<evidence type="ECO:0000259" key="1">
    <source>
        <dbReference type="PROSITE" id="PS51384"/>
    </source>
</evidence>
<proteinExistence type="predicted"/>
<name>A0A4Y9QV19_9MICO</name>
<dbReference type="PANTHER" id="PTHR30157:SF0">
    <property type="entry name" value="NADPH-DEPENDENT FERRIC-CHELATE REDUCTASE"/>
    <property type="match status" value="1"/>
</dbReference>
<organism evidence="2 3">
    <name type="scientific">Orlajensenia leifsoniae</name>
    <dbReference type="NCBI Taxonomy" id="2561933"/>
    <lineage>
        <taxon>Bacteria</taxon>
        <taxon>Bacillati</taxon>
        <taxon>Actinomycetota</taxon>
        <taxon>Actinomycetes</taxon>
        <taxon>Micrococcales</taxon>
        <taxon>Microbacteriaceae</taxon>
        <taxon>Orlajensenia</taxon>
    </lineage>
</organism>
<dbReference type="CDD" id="cd06193">
    <property type="entry name" value="siderophore_interacting"/>
    <property type="match status" value="1"/>
</dbReference>
<dbReference type="InterPro" id="IPR017927">
    <property type="entry name" value="FAD-bd_FR_type"/>
</dbReference>
<dbReference type="InterPro" id="IPR039374">
    <property type="entry name" value="SIP_fam"/>
</dbReference>
<dbReference type="InterPro" id="IPR017938">
    <property type="entry name" value="Riboflavin_synthase-like_b-brl"/>
</dbReference>
<comment type="caution">
    <text evidence="2">The sequence shown here is derived from an EMBL/GenBank/DDBJ whole genome shotgun (WGS) entry which is preliminary data.</text>
</comment>
<dbReference type="InterPro" id="IPR007037">
    <property type="entry name" value="SIP_rossman_dom"/>
</dbReference>
<dbReference type="EMBL" id="SPQZ01000005">
    <property type="protein sequence ID" value="TFV96421.1"/>
    <property type="molecule type" value="Genomic_DNA"/>
</dbReference>
<evidence type="ECO:0000313" key="3">
    <source>
        <dbReference type="Proteomes" id="UP000298127"/>
    </source>
</evidence>
<dbReference type="Proteomes" id="UP000298127">
    <property type="component" value="Unassembled WGS sequence"/>
</dbReference>
<keyword evidence="3" id="KW-1185">Reference proteome</keyword>
<dbReference type="Gene3D" id="2.40.30.10">
    <property type="entry name" value="Translation factors"/>
    <property type="match status" value="1"/>
</dbReference>
<gene>
    <name evidence="2" type="ORF">E4M00_13980</name>
</gene>
<dbReference type="Gene3D" id="3.40.50.80">
    <property type="entry name" value="Nucleotide-binding domain of ferredoxin-NADP reductase (FNR) module"/>
    <property type="match status" value="1"/>
</dbReference>
<dbReference type="GO" id="GO:0016491">
    <property type="term" value="F:oxidoreductase activity"/>
    <property type="evidence" value="ECO:0007669"/>
    <property type="project" value="InterPro"/>
</dbReference>
<dbReference type="PROSITE" id="PS51384">
    <property type="entry name" value="FAD_FR"/>
    <property type="match status" value="1"/>
</dbReference>
<dbReference type="Pfam" id="PF08021">
    <property type="entry name" value="FAD_binding_9"/>
    <property type="match status" value="1"/>
</dbReference>
<dbReference type="PANTHER" id="PTHR30157">
    <property type="entry name" value="FERRIC REDUCTASE, NADPH-DEPENDENT"/>
    <property type="match status" value="1"/>
</dbReference>